<feature type="compositionally biased region" description="Polar residues" evidence="3">
    <location>
        <begin position="327"/>
        <end position="344"/>
    </location>
</feature>
<keyword evidence="1" id="KW-0112">Calmodulin-binding</keyword>
<protein>
    <submittedName>
        <fullName evidence="4">Uncharacterized protein</fullName>
    </submittedName>
</protein>
<dbReference type="PANTHER" id="PTHR32295:SF216">
    <property type="entry name" value="PROTEIN IQ-DOMAIN 3"/>
    <property type="match status" value="1"/>
</dbReference>
<dbReference type="SMART" id="SM00015">
    <property type="entry name" value="IQ"/>
    <property type="match status" value="1"/>
</dbReference>
<dbReference type="CDD" id="cd23767">
    <property type="entry name" value="IQCD"/>
    <property type="match status" value="1"/>
</dbReference>
<evidence type="ECO:0000256" key="1">
    <source>
        <dbReference type="ARBA" id="ARBA00022860"/>
    </source>
</evidence>
<proteinExistence type="inferred from homology"/>
<feature type="region of interest" description="Disordered" evidence="3">
    <location>
        <begin position="263"/>
        <end position="431"/>
    </location>
</feature>
<accession>A0ABR1Z6Q6</accession>
<dbReference type="Pfam" id="PF00612">
    <property type="entry name" value="IQ"/>
    <property type="match status" value="1"/>
</dbReference>
<name>A0ABR1Z6Q6_9ROSI</name>
<dbReference type="Proteomes" id="UP001396334">
    <property type="component" value="Unassembled WGS sequence"/>
</dbReference>
<reference evidence="4 5" key="1">
    <citation type="journal article" date="2024" name="G3 (Bethesda)">
        <title>Genome assembly of Hibiscus sabdariffa L. provides insights into metabolisms of medicinal natural products.</title>
        <authorList>
            <person name="Kim T."/>
        </authorList>
    </citation>
    <scope>NUCLEOTIDE SEQUENCE [LARGE SCALE GENOMIC DNA]</scope>
    <source>
        <strain evidence="4">TK-2024</strain>
        <tissue evidence="4">Old leaves</tissue>
    </source>
</reference>
<feature type="region of interest" description="Disordered" evidence="3">
    <location>
        <begin position="168"/>
        <end position="196"/>
    </location>
</feature>
<comment type="caution">
    <text evidence="4">The sequence shown here is derived from an EMBL/GenBank/DDBJ whole genome shotgun (WGS) entry which is preliminary data.</text>
</comment>
<organism evidence="4 5">
    <name type="scientific">Hibiscus sabdariffa</name>
    <name type="common">roselle</name>
    <dbReference type="NCBI Taxonomy" id="183260"/>
    <lineage>
        <taxon>Eukaryota</taxon>
        <taxon>Viridiplantae</taxon>
        <taxon>Streptophyta</taxon>
        <taxon>Embryophyta</taxon>
        <taxon>Tracheophyta</taxon>
        <taxon>Spermatophyta</taxon>
        <taxon>Magnoliopsida</taxon>
        <taxon>eudicotyledons</taxon>
        <taxon>Gunneridae</taxon>
        <taxon>Pentapetalae</taxon>
        <taxon>rosids</taxon>
        <taxon>malvids</taxon>
        <taxon>Malvales</taxon>
        <taxon>Malvaceae</taxon>
        <taxon>Malvoideae</taxon>
        <taxon>Hibiscus</taxon>
    </lineage>
</organism>
<feature type="compositionally biased region" description="Polar residues" evidence="3">
    <location>
        <begin position="263"/>
        <end position="276"/>
    </location>
</feature>
<evidence type="ECO:0000313" key="4">
    <source>
        <dbReference type="EMBL" id="KAK8474778.1"/>
    </source>
</evidence>
<feature type="compositionally biased region" description="Low complexity" evidence="3">
    <location>
        <begin position="313"/>
        <end position="323"/>
    </location>
</feature>
<dbReference type="InterPro" id="IPR000048">
    <property type="entry name" value="IQ_motif_EF-hand-BS"/>
</dbReference>
<evidence type="ECO:0000256" key="2">
    <source>
        <dbReference type="ARBA" id="ARBA00024341"/>
    </source>
</evidence>
<evidence type="ECO:0000256" key="3">
    <source>
        <dbReference type="SAM" id="MobiDB-lite"/>
    </source>
</evidence>
<gene>
    <name evidence="4" type="ORF">V6N11_019786</name>
</gene>
<keyword evidence="5" id="KW-1185">Reference proteome</keyword>
<dbReference type="PROSITE" id="PS50096">
    <property type="entry name" value="IQ"/>
    <property type="match status" value="1"/>
</dbReference>
<comment type="similarity">
    <text evidence="2">Belongs to the IQD family.</text>
</comment>
<sequence length="431" mass="48650">MGKKGGWFYSVKKVLNLDSNKDESSQKLKKKWETTQDGTQSVRLIKSESEHGKHANSVALATTMVAVVAATQAAVEVFRLTKVPRHPRKSREEIAAIMIQTYFRGYLARKAMRALKGLVRLKSLIEGQSVKRQATTALRCMRTLARVRSHVRTRRIIMSDQNRALQMQLQQKQERDLQRSKSSAGDDFNVSTKSKEQMAAKEQYRLEAAMRREKALAYSFTRQRPWKNPLKPVNQTFMDPNNTQWSWSWLERWMAARPWDIRSTSNNNDHGSTKSTGPRVLKAKTQSEFNNDNDKRSPTPTTTPTKPIRPPIRRSSSTPPSKIVPTSPVSGKTTLQSPSPTRTYLSDRYKRHSIGASSSSSKDYEIFASSPPLPINKSAPQTPTRGRPRLPSNGTSDKGTTKPPNRRLSLQPSPVNNRRHSGPPKVDTPPI</sequence>
<dbReference type="EMBL" id="JBBPBN010002602">
    <property type="protein sequence ID" value="KAK8474778.1"/>
    <property type="molecule type" value="Genomic_DNA"/>
</dbReference>
<evidence type="ECO:0000313" key="5">
    <source>
        <dbReference type="Proteomes" id="UP001396334"/>
    </source>
</evidence>
<dbReference type="PANTHER" id="PTHR32295">
    <property type="entry name" value="IQ-DOMAIN 5-RELATED"/>
    <property type="match status" value="1"/>
</dbReference>
<dbReference type="Gene3D" id="1.20.5.190">
    <property type="match status" value="1"/>
</dbReference>